<feature type="transmembrane region" description="Helical" evidence="6">
    <location>
        <begin position="81"/>
        <end position="101"/>
    </location>
</feature>
<evidence type="ECO:0000256" key="5">
    <source>
        <dbReference type="ARBA" id="ARBA00023136"/>
    </source>
</evidence>
<accession>A0ABW5THV0</accession>
<feature type="transmembrane region" description="Helical" evidence="6">
    <location>
        <begin position="138"/>
        <end position="157"/>
    </location>
</feature>
<keyword evidence="3 6" id="KW-0812">Transmembrane</keyword>
<evidence type="ECO:0000256" key="2">
    <source>
        <dbReference type="ARBA" id="ARBA00010350"/>
    </source>
</evidence>
<feature type="transmembrane region" description="Helical" evidence="6">
    <location>
        <begin position="18"/>
        <end position="39"/>
    </location>
</feature>
<feature type="transmembrane region" description="Helical" evidence="6">
    <location>
        <begin position="163"/>
        <end position="179"/>
    </location>
</feature>
<dbReference type="CDD" id="cd10432">
    <property type="entry name" value="BI-1-like_bacterial"/>
    <property type="match status" value="1"/>
</dbReference>
<evidence type="ECO:0000256" key="1">
    <source>
        <dbReference type="ARBA" id="ARBA00004141"/>
    </source>
</evidence>
<feature type="transmembrane region" description="Helical" evidence="6">
    <location>
        <begin position="107"/>
        <end position="126"/>
    </location>
</feature>
<evidence type="ECO:0000256" key="3">
    <source>
        <dbReference type="ARBA" id="ARBA00022692"/>
    </source>
</evidence>
<dbReference type="EMBL" id="JBHUMO010000023">
    <property type="protein sequence ID" value="MFD2728507.1"/>
    <property type="molecule type" value="Genomic_DNA"/>
</dbReference>
<feature type="transmembrane region" description="Helical" evidence="6">
    <location>
        <begin position="51"/>
        <end position="69"/>
    </location>
</feature>
<dbReference type="Pfam" id="PF01027">
    <property type="entry name" value="Bax1-I"/>
    <property type="match status" value="1"/>
</dbReference>
<evidence type="ECO:0000313" key="7">
    <source>
        <dbReference type="EMBL" id="MFD2728507.1"/>
    </source>
</evidence>
<evidence type="ECO:0000313" key="8">
    <source>
        <dbReference type="Proteomes" id="UP001597427"/>
    </source>
</evidence>
<keyword evidence="4 6" id="KW-1133">Transmembrane helix</keyword>
<sequence length="225" mass="24946">MNNTYTETTSLNRFYGKVYGFFSMGLAISALAAYLSINMFREQVFSFLKNFPLGITGIWLVEFALVIVVSAKAQKNPSLTIAGFIVYALLNGFTLSVTLMLYSQASIALAFATATLTFVGMSLYGMFTKRDLSRVGQLAIGLLWGVIIATLLNFFLASSAVNYFLSYITVLIFIGLTAYDNQQIRKLYAASQGQDQTGLAAFMALQLYLDFINLFLSLLRIFSRD</sequence>
<protein>
    <submittedName>
        <fullName evidence="7">Bax inhibitor-1/YccA family protein</fullName>
    </submittedName>
</protein>
<proteinExistence type="inferred from homology"/>
<reference evidence="8" key="1">
    <citation type="journal article" date="2019" name="Int. J. Syst. Evol. Microbiol.">
        <title>The Global Catalogue of Microorganisms (GCM) 10K type strain sequencing project: providing services to taxonomists for standard genome sequencing and annotation.</title>
        <authorList>
            <consortium name="The Broad Institute Genomics Platform"/>
            <consortium name="The Broad Institute Genome Sequencing Center for Infectious Disease"/>
            <person name="Wu L."/>
            <person name="Ma J."/>
        </authorList>
    </citation>
    <scope>NUCLEOTIDE SEQUENCE [LARGE SCALE GENOMIC DNA]</scope>
    <source>
        <strain evidence="8">TISTR 932</strain>
    </source>
</reference>
<comment type="similarity">
    <text evidence="2 6">Belongs to the BI1 family.</text>
</comment>
<name>A0ABW5THV0_9ENTE</name>
<dbReference type="Proteomes" id="UP001597427">
    <property type="component" value="Unassembled WGS sequence"/>
</dbReference>
<comment type="caution">
    <text evidence="7">The sequence shown here is derived from an EMBL/GenBank/DDBJ whole genome shotgun (WGS) entry which is preliminary data.</text>
</comment>
<gene>
    <name evidence="7" type="ORF">ACFSR0_03560</name>
</gene>
<dbReference type="PANTHER" id="PTHR23291:SF50">
    <property type="entry name" value="PROTEIN LIFEGUARD 4"/>
    <property type="match status" value="1"/>
</dbReference>
<comment type="subcellular location">
    <subcellularLocation>
        <location evidence="1">Membrane</location>
        <topology evidence="1">Multi-pass membrane protein</topology>
    </subcellularLocation>
</comment>
<evidence type="ECO:0000256" key="4">
    <source>
        <dbReference type="ARBA" id="ARBA00022989"/>
    </source>
</evidence>
<evidence type="ECO:0000256" key="6">
    <source>
        <dbReference type="RuleBase" id="RU004379"/>
    </source>
</evidence>
<dbReference type="RefSeq" id="WP_379979978.1">
    <property type="nucleotide sequence ID" value="NZ_JBHUMO010000023.1"/>
</dbReference>
<dbReference type="PANTHER" id="PTHR23291">
    <property type="entry name" value="BAX INHIBITOR-RELATED"/>
    <property type="match status" value="1"/>
</dbReference>
<keyword evidence="8" id="KW-1185">Reference proteome</keyword>
<feature type="transmembrane region" description="Helical" evidence="6">
    <location>
        <begin position="199"/>
        <end position="222"/>
    </location>
</feature>
<dbReference type="InterPro" id="IPR006214">
    <property type="entry name" value="Bax_inhibitor_1-related"/>
</dbReference>
<organism evidence="7 8">
    <name type="scientific">Enterococcus camelliae</name>
    <dbReference type="NCBI Taxonomy" id="453959"/>
    <lineage>
        <taxon>Bacteria</taxon>
        <taxon>Bacillati</taxon>
        <taxon>Bacillota</taxon>
        <taxon>Bacilli</taxon>
        <taxon>Lactobacillales</taxon>
        <taxon>Enterococcaceae</taxon>
        <taxon>Enterococcus</taxon>
    </lineage>
</organism>
<keyword evidence="5 6" id="KW-0472">Membrane</keyword>